<protein>
    <submittedName>
        <fullName evidence="2">DUF4065 domain-containing protein</fullName>
    </submittedName>
</protein>
<dbReference type="Proteomes" id="UP000309544">
    <property type="component" value="Unassembled WGS sequence"/>
</dbReference>
<keyword evidence="3" id="KW-1185">Reference proteome</keyword>
<dbReference type="Pfam" id="PF13274">
    <property type="entry name" value="SocA_Panacea"/>
    <property type="match status" value="1"/>
</dbReference>
<dbReference type="EMBL" id="VDCI01000003">
    <property type="protein sequence ID" value="TNJ36842.1"/>
    <property type="molecule type" value="Genomic_DNA"/>
</dbReference>
<dbReference type="RefSeq" id="WP_139626386.1">
    <property type="nucleotide sequence ID" value="NZ_VDCI01000003.1"/>
</dbReference>
<gene>
    <name evidence="2" type="ORF">FGF68_04455</name>
</gene>
<sequence length="182" mass="20572">MYSSEEKREIIINTLLYILQKLGGSGDSHKVFKILYFADEKHLAKYGAAINPDTYVAMNYGPVPSMAYEILKSLRGEGFMVQLKHEFTPYFELTNNHTVRAIAKPDMDYLSESEAQCIDESIKENQYLGFKGRTDKSHDNAYNNPDDDGYISFIKMAKVGGANDAMLNYINDSLENNTAVVQ</sequence>
<comment type="caution">
    <text evidence="2">The sequence shown here is derived from an EMBL/GenBank/DDBJ whole genome shotgun (WGS) entry which is preliminary data.</text>
</comment>
<evidence type="ECO:0000259" key="1">
    <source>
        <dbReference type="Pfam" id="PF13274"/>
    </source>
</evidence>
<feature type="domain" description="Antitoxin SocA-like Panacea" evidence="1">
    <location>
        <begin position="32"/>
        <end position="140"/>
    </location>
</feature>
<dbReference type="InterPro" id="IPR025272">
    <property type="entry name" value="SocA_Panacea"/>
</dbReference>
<accession>A0A5C4S140</accession>
<proteinExistence type="predicted"/>
<evidence type="ECO:0000313" key="3">
    <source>
        <dbReference type="Proteomes" id="UP000309544"/>
    </source>
</evidence>
<dbReference type="AlphaFoldDB" id="A0A5C4S140"/>
<reference evidence="2 3" key="1">
    <citation type="submission" date="2019-05" db="EMBL/GenBank/DDBJ databases">
        <title>Draft Whole-Genome sequence of the green sulfur bacterium Prosthecochloris vibrioformis DSM 260.</title>
        <authorList>
            <person name="Meyer T.E."/>
            <person name="Kyndt J.A."/>
        </authorList>
    </citation>
    <scope>NUCLEOTIDE SEQUENCE [LARGE SCALE GENOMIC DNA]</scope>
    <source>
        <strain evidence="2 3">DSM 260</strain>
    </source>
</reference>
<evidence type="ECO:0000313" key="2">
    <source>
        <dbReference type="EMBL" id="TNJ36842.1"/>
    </source>
</evidence>
<organism evidence="2 3">
    <name type="scientific">Prosthecochloris vibrioformis</name>
    <name type="common">Chlorobium vibrioforme</name>
    <dbReference type="NCBI Taxonomy" id="1098"/>
    <lineage>
        <taxon>Bacteria</taxon>
        <taxon>Pseudomonadati</taxon>
        <taxon>Chlorobiota</taxon>
        <taxon>Chlorobiia</taxon>
        <taxon>Chlorobiales</taxon>
        <taxon>Chlorobiaceae</taxon>
        <taxon>Prosthecochloris</taxon>
    </lineage>
</organism>
<name>A0A5C4S140_PROVB</name>